<proteinExistence type="predicted"/>
<dbReference type="EMBL" id="PDUG01000006">
    <property type="protein sequence ID" value="PIC18733.1"/>
    <property type="molecule type" value="Genomic_DNA"/>
</dbReference>
<accession>A0A2G5SUX2</accession>
<dbReference type="AlphaFoldDB" id="A0A2G5SUX2"/>
<keyword evidence="3" id="KW-1185">Reference proteome</keyword>
<comment type="caution">
    <text evidence="2">The sequence shown here is derived from an EMBL/GenBank/DDBJ whole genome shotgun (WGS) entry which is preliminary data.</text>
</comment>
<reference evidence="3" key="1">
    <citation type="submission" date="2017-10" db="EMBL/GenBank/DDBJ databases">
        <title>Rapid genome shrinkage in a self-fertile nematode reveals novel sperm competition proteins.</title>
        <authorList>
            <person name="Yin D."/>
            <person name="Schwarz E.M."/>
            <person name="Thomas C.G."/>
            <person name="Felde R.L."/>
            <person name="Korf I.F."/>
            <person name="Cutter A.D."/>
            <person name="Schartner C.M."/>
            <person name="Ralston E.J."/>
            <person name="Meyer B.J."/>
            <person name="Haag E.S."/>
        </authorList>
    </citation>
    <scope>NUCLEOTIDE SEQUENCE [LARGE SCALE GENOMIC DNA]</scope>
    <source>
        <strain evidence="3">JU1422</strain>
    </source>
</reference>
<dbReference type="Proteomes" id="UP000230233">
    <property type="component" value="Chromosome X"/>
</dbReference>
<name>A0A2G5SUX2_9PELO</name>
<organism evidence="2 3">
    <name type="scientific">Caenorhabditis nigoni</name>
    <dbReference type="NCBI Taxonomy" id="1611254"/>
    <lineage>
        <taxon>Eukaryota</taxon>
        <taxon>Metazoa</taxon>
        <taxon>Ecdysozoa</taxon>
        <taxon>Nematoda</taxon>
        <taxon>Chromadorea</taxon>
        <taxon>Rhabditida</taxon>
        <taxon>Rhabditina</taxon>
        <taxon>Rhabditomorpha</taxon>
        <taxon>Rhabditoidea</taxon>
        <taxon>Rhabditidae</taxon>
        <taxon>Peloderinae</taxon>
        <taxon>Caenorhabditis</taxon>
    </lineage>
</organism>
<gene>
    <name evidence="2" type="primary">Cnig_chr_X.g24525</name>
    <name evidence="2" type="ORF">B9Z55_024525</name>
</gene>
<evidence type="ECO:0000256" key="1">
    <source>
        <dbReference type="SAM" id="SignalP"/>
    </source>
</evidence>
<sequence>MSLRFVAVILLLCFVADVSTKYLAMIDQPDVVPDDVVEVEEERQMCFCCRAFVCCHQTCPCSRFTELF</sequence>
<keyword evidence="1" id="KW-0732">Signal</keyword>
<feature type="chain" id="PRO_5013814981" evidence="1">
    <location>
        <begin position="21"/>
        <end position="68"/>
    </location>
</feature>
<evidence type="ECO:0000313" key="2">
    <source>
        <dbReference type="EMBL" id="PIC18733.1"/>
    </source>
</evidence>
<protein>
    <submittedName>
        <fullName evidence="2">Uncharacterized protein</fullName>
    </submittedName>
</protein>
<feature type="signal peptide" evidence="1">
    <location>
        <begin position="1"/>
        <end position="20"/>
    </location>
</feature>
<evidence type="ECO:0000313" key="3">
    <source>
        <dbReference type="Proteomes" id="UP000230233"/>
    </source>
</evidence>